<dbReference type="STRING" id="225359.A0A2S4PJL9"/>
<sequence length="273" mass="31060">MTVVLRIRKSGVVLQCKRLGSLIGFTNSSPPNTGKNQPSHQNSQPLDQKPGHSQPYLEKSHPQFQSLYEAKLRIDAKAIGSEEERVWYGFGRLSLTASRRSHPRIEYVKDTDKFTVKEYLNSLDKAFGDTEKITKAFHKLNSMRQRNCEFRKFLPDFDQIILEAQGWGWEDEVGKVTQDEPATYEDFVAQLGRTSDKMEALRGWNNSRNNNSSSLETPQVVENEVHGDPIDWEPAQPISVAASQHLIAGHLRMSQANQAVWVSHDKIGRRISE</sequence>
<dbReference type="AlphaFoldDB" id="A0A2S4PJL9"/>
<evidence type="ECO:0000256" key="1">
    <source>
        <dbReference type="SAM" id="MobiDB-lite"/>
    </source>
</evidence>
<evidence type="ECO:0000313" key="3">
    <source>
        <dbReference type="Proteomes" id="UP000237438"/>
    </source>
</evidence>
<evidence type="ECO:0000313" key="2">
    <source>
        <dbReference type="EMBL" id="POS82246.1"/>
    </source>
</evidence>
<name>A0A2S4PJL9_9PEZI</name>
<evidence type="ECO:0008006" key="4">
    <source>
        <dbReference type="Google" id="ProtNLM"/>
    </source>
</evidence>
<organism evidence="2 3">
    <name type="scientific">Erysiphe pulchra</name>
    <dbReference type="NCBI Taxonomy" id="225359"/>
    <lineage>
        <taxon>Eukaryota</taxon>
        <taxon>Fungi</taxon>
        <taxon>Dikarya</taxon>
        <taxon>Ascomycota</taxon>
        <taxon>Pezizomycotina</taxon>
        <taxon>Leotiomycetes</taxon>
        <taxon>Erysiphales</taxon>
        <taxon>Erysiphaceae</taxon>
        <taxon>Erysiphe</taxon>
    </lineage>
</organism>
<dbReference type="Proteomes" id="UP000237438">
    <property type="component" value="Unassembled WGS sequence"/>
</dbReference>
<feature type="non-terminal residue" evidence="2">
    <location>
        <position position="273"/>
    </location>
</feature>
<comment type="caution">
    <text evidence="2">The sequence shown here is derived from an EMBL/GenBank/DDBJ whole genome shotgun (WGS) entry which is preliminary data.</text>
</comment>
<accession>A0A2S4PJL9</accession>
<feature type="region of interest" description="Disordered" evidence="1">
    <location>
        <begin position="25"/>
        <end position="58"/>
    </location>
</feature>
<dbReference type="OrthoDB" id="5152741at2759"/>
<proteinExistence type="predicted"/>
<protein>
    <recommendedName>
        <fullName evidence="4">Retrotransposon gag domain-containing protein</fullName>
    </recommendedName>
</protein>
<gene>
    <name evidence="2" type="ORF">EPUL_006057</name>
</gene>
<keyword evidence="3" id="KW-1185">Reference proteome</keyword>
<dbReference type="EMBL" id="PEDP01003495">
    <property type="protein sequence ID" value="POS82246.1"/>
    <property type="molecule type" value="Genomic_DNA"/>
</dbReference>
<reference evidence="2 3" key="1">
    <citation type="submission" date="2017-10" db="EMBL/GenBank/DDBJ databases">
        <title>Development of genomic resources for the powdery mildew, Erysiphe pulchra.</title>
        <authorList>
            <person name="Wadl P.A."/>
            <person name="Mack B.M."/>
            <person name="Moore G."/>
            <person name="Beltz S.B."/>
        </authorList>
    </citation>
    <scope>NUCLEOTIDE SEQUENCE [LARGE SCALE GENOMIC DNA]</scope>
    <source>
        <strain evidence="2">Cflorida</strain>
    </source>
</reference>
<feature type="compositionally biased region" description="Polar residues" evidence="1">
    <location>
        <begin position="25"/>
        <end position="46"/>
    </location>
</feature>